<dbReference type="AlphaFoldDB" id="A0A5J4VD13"/>
<proteinExistence type="predicted"/>
<feature type="region of interest" description="Disordered" evidence="1">
    <location>
        <begin position="1"/>
        <end position="52"/>
    </location>
</feature>
<evidence type="ECO:0000313" key="4">
    <source>
        <dbReference type="Proteomes" id="UP000324800"/>
    </source>
</evidence>
<reference evidence="3 4" key="1">
    <citation type="submission" date="2019-03" db="EMBL/GenBank/DDBJ databases">
        <title>Single cell metagenomics reveals metabolic interactions within the superorganism composed of flagellate Streblomastix strix and complex community of Bacteroidetes bacteria on its surface.</title>
        <authorList>
            <person name="Treitli S.C."/>
            <person name="Kolisko M."/>
            <person name="Husnik F."/>
            <person name="Keeling P."/>
            <person name="Hampl V."/>
        </authorList>
    </citation>
    <scope>NUCLEOTIDE SEQUENCE [LARGE SCALE GENOMIC DNA]</scope>
    <source>
        <strain evidence="3">ST1C</strain>
    </source>
</reference>
<dbReference type="InterPro" id="IPR036388">
    <property type="entry name" value="WH-like_DNA-bd_sf"/>
</dbReference>
<accession>A0A5J4VD13</accession>
<feature type="compositionally biased region" description="Basic and acidic residues" evidence="1">
    <location>
        <begin position="343"/>
        <end position="365"/>
    </location>
</feature>
<feature type="non-terminal residue" evidence="3">
    <location>
        <position position="1"/>
    </location>
</feature>
<evidence type="ECO:0000256" key="1">
    <source>
        <dbReference type="SAM" id="MobiDB-lite"/>
    </source>
</evidence>
<dbReference type="Gene3D" id="1.10.10.10">
    <property type="entry name" value="Winged helix-like DNA-binding domain superfamily/Winged helix DNA-binding domain"/>
    <property type="match status" value="1"/>
</dbReference>
<gene>
    <name evidence="3" type="ORF">EZS28_024161</name>
</gene>
<feature type="region of interest" description="Disordered" evidence="1">
    <location>
        <begin position="343"/>
        <end position="389"/>
    </location>
</feature>
<dbReference type="GO" id="GO:0003677">
    <property type="term" value="F:DNA binding"/>
    <property type="evidence" value="ECO:0007669"/>
    <property type="project" value="InterPro"/>
</dbReference>
<comment type="caution">
    <text evidence="3">The sequence shown here is derived from an EMBL/GenBank/DDBJ whole genome shotgun (WGS) entry which is preliminary data.</text>
</comment>
<dbReference type="InterPro" id="IPR005818">
    <property type="entry name" value="Histone_H1/H5_H15"/>
</dbReference>
<dbReference type="PROSITE" id="PS51504">
    <property type="entry name" value="H15"/>
    <property type="match status" value="1"/>
</dbReference>
<protein>
    <recommendedName>
        <fullName evidence="2">H15 domain-containing protein</fullName>
    </recommendedName>
</protein>
<dbReference type="Pfam" id="PF00538">
    <property type="entry name" value="Linker_histone"/>
    <property type="match status" value="1"/>
</dbReference>
<dbReference type="SUPFAM" id="SSF46785">
    <property type="entry name" value="Winged helix' DNA-binding domain"/>
    <property type="match status" value="1"/>
</dbReference>
<evidence type="ECO:0000313" key="3">
    <source>
        <dbReference type="EMBL" id="KAA6380312.1"/>
    </source>
</evidence>
<organism evidence="3 4">
    <name type="scientific">Streblomastix strix</name>
    <dbReference type="NCBI Taxonomy" id="222440"/>
    <lineage>
        <taxon>Eukaryota</taxon>
        <taxon>Metamonada</taxon>
        <taxon>Preaxostyla</taxon>
        <taxon>Oxymonadida</taxon>
        <taxon>Streblomastigidae</taxon>
        <taxon>Streblomastix</taxon>
    </lineage>
</organism>
<sequence length="389" mass="45439">PEEEDDNADPEEEDDNADPEEEDDNADPEEEDDNADPEEEDDNADPEEEDELMSCPQALTHNVINAINNKRFSEKESKTRYRKLIVESIFLLKSKRGSSKEEIRNCILRHYKGIDAKQLKVQIDIQCKQLVQSGQLILVKDNQYRIAKSKLKVTVGKVVLPKQYKQSDFIKLKGYDGYQIGKKPISVKVSVIDGLYFEEKNLIFHPIRYLSDHKLLKPSYLGGYWRCNPNINGIFVHLSLHRCAAFQFARHKHKDIKQITKDGCVYNERNNKFKQMFFTRQPLSPQPHIMYSTKYLRVSIFASCIKKKTGINPKINTQTTTGKYYQMSEKAFWQQVQIFNKKENQRRREQRANAKKLTKNEDVKQTKRANVKKQAKKAEKPKHQKKANK</sequence>
<dbReference type="Proteomes" id="UP000324800">
    <property type="component" value="Unassembled WGS sequence"/>
</dbReference>
<name>A0A5J4VD13_9EUKA</name>
<dbReference type="InterPro" id="IPR036390">
    <property type="entry name" value="WH_DNA-bd_sf"/>
</dbReference>
<feature type="domain" description="H15" evidence="2">
    <location>
        <begin position="77"/>
        <end position="148"/>
    </location>
</feature>
<dbReference type="SMART" id="SM00526">
    <property type="entry name" value="H15"/>
    <property type="match status" value="1"/>
</dbReference>
<evidence type="ECO:0000259" key="2">
    <source>
        <dbReference type="PROSITE" id="PS51504"/>
    </source>
</evidence>
<dbReference type="GO" id="GO:0000786">
    <property type="term" value="C:nucleosome"/>
    <property type="evidence" value="ECO:0007669"/>
    <property type="project" value="InterPro"/>
</dbReference>
<dbReference type="EMBL" id="SNRW01007976">
    <property type="protein sequence ID" value="KAA6380312.1"/>
    <property type="molecule type" value="Genomic_DNA"/>
</dbReference>
<feature type="compositionally biased region" description="Basic residues" evidence="1">
    <location>
        <begin position="366"/>
        <end position="389"/>
    </location>
</feature>
<dbReference type="GO" id="GO:0006334">
    <property type="term" value="P:nucleosome assembly"/>
    <property type="evidence" value="ECO:0007669"/>
    <property type="project" value="InterPro"/>
</dbReference>